<dbReference type="RefSeq" id="WP_250594173.1">
    <property type="nucleotide sequence ID" value="NZ_JAKRVY010000001.1"/>
</dbReference>
<dbReference type="AlphaFoldDB" id="A0AAE3FNY8"/>
<dbReference type="Gene3D" id="3.40.50.720">
    <property type="entry name" value="NAD(P)-binding Rossmann-like Domain"/>
    <property type="match status" value="1"/>
</dbReference>
<protein>
    <submittedName>
        <fullName evidence="1">CTP synthetase</fullName>
    </submittedName>
</protein>
<dbReference type="InterPro" id="IPR055550">
    <property type="entry name" value="DUF7126"/>
</dbReference>
<evidence type="ECO:0000313" key="1">
    <source>
        <dbReference type="EMBL" id="MCL9812461.1"/>
    </source>
</evidence>
<dbReference type="EMBL" id="JAKRVY010000001">
    <property type="protein sequence ID" value="MCL9812461.1"/>
    <property type="molecule type" value="Genomic_DNA"/>
</dbReference>
<reference evidence="1 2" key="1">
    <citation type="journal article" date="2022" name="Syst. Appl. Microbiol.">
        <title>Natronocalculus amylovorans gen. nov., sp. nov., and Natranaeroarchaeum aerophilus sp. nov., dominant culturable amylolytic natronoarchaea from hypersaline soda lakes in southwestern Siberia.</title>
        <authorList>
            <person name="Sorokin D.Y."/>
            <person name="Elcheninov A.G."/>
            <person name="Khizhniak T.V."/>
            <person name="Koenen M."/>
            <person name="Bale N.J."/>
            <person name="Damste J.S.S."/>
            <person name="Kublanov I.V."/>
        </authorList>
    </citation>
    <scope>NUCLEOTIDE SEQUENCE [LARGE SCALE GENOMIC DNA]</scope>
    <source>
        <strain evidence="1 2">AArc-St1-1</strain>
    </source>
</reference>
<keyword evidence="2" id="KW-1185">Reference proteome</keyword>
<proteinExistence type="predicted"/>
<name>A0AAE3FNY8_9EURY</name>
<dbReference type="Proteomes" id="UP001202674">
    <property type="component" value="Unassembled WGS sequence"/>
</dbReference>
<comment type="caution">
    <text evidence="1">The sequence shown here is derived from an EMBL/GenBank/DDBJ whole genome shotgun (WGS) entry which is preliminary data.</text>
</comment>
<organism evidence="1 2">
    <name type="scientific">Natranaeroarchaeum aerophilus</name>
    <dbReference type="NCBI Taxonomy" id="2917711"/>
    <lineage>
        <taxon>Archaea</taxon>
        <taxon>Methanobacteriati</taxon>
        <taxon>Methanobacteriota</taxon>
        <taxon>Stenosarchaea group</taxon>
        <taxon>Halobacteria</taxon>
        <taxon>Halobacteriales</taxon>
        <taxon>Natronoarchaeaceae</taxon>
        <taxon>Natranaeroarchaeum</taxon>
    </lineage>
</organism>
<accession>A0AAE3FNY8</accession>
<evidence type="ECO:0000313" key="2">
    <source>
        <dbReference type="Proteomes" id="UP001202674"/>
    </source>
</evidence>
<gene>
    <name evidence="1" type="ORF">AArcSt11_02185</name>
</gene>
<sequence length="107" mass="11355">MYAILAGPDPDDLGEQLREQGVEVTAIDGLATRPKLEEAGVHRAALLVLTDVEQATAIAIAKDINDDVRAVVYDRQSLPEFASAQTDLAVDPELLGAETVAEELAAE</sequence>
<dbReference type="Pfam" id="PF23443">
    <property type="entry name" value="DUF7126"/>
    <property type="match status" value="1"/>
</dbReference>